<comment type="subcellular location">
    <subcellularLocation>
        <location evidence="1">Cell inner membrane</location>
        <topology evidence="1">Single-pass membrane protein</topology>
        <orientation evidence="1">Periplasmic side</orientation>
    </subcellularLocation>
</comment>
<dbReference type="InterPro" id="IPR037682">
    <property type="entry name" value="TonB_C"/>
</dbReference>
<evidence type="ECO:0000256" key="3">
    <source>
        <dbReference type="ARBA" id="ARBA00022448"/>
    </source>
</evidence>
<dbReference type="Proteomes" id="UP001215231">
    <property type="component" value="Chromosome"/>
</dbReference>
<evidence type="ECO:0000256" key="7">
    <source>
        <dbReference type="ARBA" id="ARBA00022927"/>
    </source>
</evidence>
<keyword evidence="4" id="KW-1003">Cell membrane</keyword>
<comment type="similarity">
    <text evidence="2">Belongs to the TonB family.</text>
</comment>
<keyword evidence="5" id="KW-0997">Cell inner membrane</keyword>
<keyword evidence="6 10" id="KW-0812">Transmembrane</keyword>
<keyword evidence="3" id="KW-0813">Transport</keyword>
<evidence type="ECO:0000259" key="11">
    <source>
        <dbReference type="PROSITE" id="PS52015"/>
    </source>
</evidence>
<keyword evidence="9 10" id="KW-0472">Membrane</keyword>
<dbReference type="PANTHER" id="PTHR33446:SF14">
    <property type="entry name" value="PROTEIN TONB"/>
    <property type="match status" value="1"/>
</dbReference>
<keyword evidence="13" id="KW-1185">Reference proteome</keyword>
<dbReference type="RefSeq" id="WP_274052302.1">
    <property type="nucleotide sequence ID" value="NZ_CP059693.1"/>
</dbReference>
<dbReference type="PANTHER" id="PTHR33446">
    <property type="entry name" value="PROTEIN TONB-RELATED"/>
    <property type="match status" value="1"/>
</dbReference>
<feature type="domain" description="TonB C-terminal" evidence="11">
    <location>
        <begin position="156"/>
        <end position="244"/>
    </location>
</feature>
<evidence type="ECO:0000256" key="9">
    <source>
        <dbReference type="ARBA" id="ARBA00023136"/>
    </source>
</evidence>
<feature type="transmembrane region" description="Helical" evidence="10">
    <location>
        <begin position="51"/>
        <end position="72"/>
    </location>
</feature>
<protein>
    <submittedName>
        <fullName evidence="12">TonB family protein</fullName>
    </submittedName>
</protein>
<organism evidence="12 13">
    <name type="scientific">Thalassomonas haliotis</name>
    <dbReference type="NCBI Taxonomy" id="485448"/>
    <lineage>
        <taxon>Bacteria</taxon>
        <taxon>Pseudomonadati</taxon>
        <taxon>Pseudomonadota</taxon>
        <taxon>Gammaproteobacteria</taxon>
        <taxon>Alteromonadales</taxon>
        <taxon>Colwelliaceae</taxon>
        <taxon>Thalassomonas</taxon>
    </lineage>
</organism>
<dbReference type="NCBIfam" id="TIGR01352">
    <property type="entry name" value="tonB_Cterm"/>
    <property type="match status" value="1"/>
</dbReference>
<evidence type="ECO:0000313" key="12">
    <source>
        <dbReference type="EMBL" id="WDE12052.1"/>
    </source>
</evidence>
<keyword evidence="7" id="KW-0653">Protein transport</keyword>
<dbReference type="SUPFAM" id="SSF74653">
    <property type="entry name" value="TolA/TonB C-terminal domain"/>
    <property type="match status" value="1"/>
</dbReference>
<evidence type="ECO:0000256" key="6">
    <source>
        <dbReference type="ARBA" id="ARBA00022692"/>
    </source>
</evidence>
<sequence>MNNDSEQGGLAFEQEIHALYRQRKNQLQPPEIKLSGQGLSRRYYLAWMRPLMLLLSGGVISFGLMALVSHFAGHQLQTQVLPESEQSIIQLAPEPEPEEQQAVIAVAAPLPPKIVPQPPEVSPALAAERHQQVDNSGEFNWQVNIGQETALPELERPGMILTPTYKVMPAYSLKARKKGQQGEVKLGYKINQAGQVTDIVVIDASVDRELQKLSRQALAKWRYQAGSDAGRQHQVVFEFKLNDG</sequence>
<dbReference type="EMBL" id="CP059693">
    <property type="protein sequence ID" value="WDE12052.1"/>
    <property type="molecule type" value="Genomic_DNA"/>
</dbReference>
<proteinExistence type="inferred from homology"/>
<gene>
    <name evidence="12" type="ORF">H3N35_00735</name>
</gene>
<accession>A0ABY7VF85</accession>
<name>A0ABY7VF85_9GAMM</name>
<dbReference type="Gene3D" id="3.30.2420.10">
    <property type="entry name" value="TonB"/>
    <property type="match status" value="1"/>
</dbReference>
<dbReference type="InterPro" id="IPR006260">
    <property type="entry name" value="TonB/TolA_C"/>
</dbReference>
<dbReference type="InterPro" id="IPR051045">
    <property type="entry name" value="TonB-dependent_transducer"/>
</dbReference>
<evidence type="ECO:0000256" key="4">
    <source>
        <dbReference type="ARBA" id="ARBA00022475"/>
    </source>
</evidence>
<evidence type="ECO:0000313" key="13">
    <source>
        <dbReference type="Proteomes" id="UP001215231"/>
    </source>
</evidence>
<evidence type="ECO:0000256" key="2">
    <source>
        <dbReference type="ARBA" id="ARBA00006555"/>
    </source>
</evidence>
<dbReference type="PROSITE" id="PS52015">
    <property type="entry name" value="TONB_CTD"/>
    <property type="match status" value="1"/>
</dbReference>
<evidence type="ECO:0000256" key="1">
    <source>
        <dbReference type="ARBA" id="ARBA00004383"/>
    </source>
</evidence>
<reference evidence="12 13" key="1">
    <citation type="journal article" date="2022" name="Mar. Drugs">
        <title>Bioassay-Guided Fractionation Leads to the Detection of Cholic Acid Generated by the Rare Thalassomonas sp.</title>
        <authorList>
            <person name="Pheiffer F."/>
            <person name="Schneider Y.K."/>
            <person name="Hansen E.H."/>
            <person name="Andersen J.H."/>
            <person name="Isaksson J."/>
            <person name="Busche T."/>
            <person name="R C."/>
            <person name="Kalinowski J."/>
            <person name="Zyl L.V."/>
            <person name="Trindade M."/>
        </authorList>
    </citation>
    <scope>NUCLEOTIDE SEQUENCE [LARGE SCALE GENOMIC DNA]</scope>
    <source>
        <strain evidence="12 13">A5K-61T</strain>
    </source>
</reference>
<keyword evidence="8 10" id="KW-1133">Transmembrane helix</keyword>
<evidence type="ECO:0000256" key="5">
    <source>
        <dbReference type="ARBA" id="ARBA00022519"/>
    </source>
</evidence>
<evidence type="ECO:0000256" key="10">
    <source>
        <dbReference type="SAM" id="Phobius"/>
    </source>
</evidence>
<dbReference type="Pfam" id="PF03544">
    <property type="entry name" value="TonB_C"/>
    <property type="match status" value="1"/>
</dbReference>
<evidence type="ECO:0000256" key="8">
    <source>
        <dbReference type="ARBA" id="ARBA00022989"/>
    </source>
</evidence>